<accession>A0A914YY05</accession>
<reference evidence="2" key="1">
    <citation type="submission" date="2022-11" db="UniProtKB">
        <authorList>
            <consortium name="WormBaseParasite"/>
        </authorList>
    </citation>
    <scope>IDENTIFICATION</scope>
</reference>
<dbReference type="Proteomes" id="UP000887577">
    <property type="component" value="Unplaced"/>
</dbReference>
<sequence length="137" mass="15474">MFPDENFDLSTSINANLVDVIPHVEFSEMSCDFLTNFVLEKGFLLSPADVTQHFLSKLESLTYVDASDPESSFKETVKLAEKLALKKQEKFPEDNFNIGNSVKAYLVDVIPKVDFSKMDNSILTDFIGLFLFTSVFL</sequence>
<keyword evidence="1" id="KW-1185">Reference proteome</keyword>
<organism evidence="1 2">
    <name type="scientific">Panagrolaimus superbus</name>
    <dbReference type="NCBI Taxonomy" id="310955"/>
    <lineage>
        <taxon>Eukaryota</taxon>
        <taxon>Metazoa</taxon>
        <taxon>Ecdysozoa</taxon>
        <taxon>Nematoda</taxon>
        <taxon>Chromadorea</taxon>
        <taxon>Rhabditida</taxon>
        <taxon>Tylenchina</taxon>
        <taxon>Panagrolaimomorpha</taxon>
        <taxon>Panagrolaimoidea</taxon>
        <taxon>Panagrolaimidae</taxon>
        <taxon>Panagrolaimus</taxon>
    </lineage>
</organism>
<proteinExistence type="predicted"/>
<evidence type="ECO:0000313" key="2">
    <source>
        <dbReference type="WBParaSite" id="PSU_v2.g2960.t1"/>
    </source>
</evidence>
<protein>
    <submittedName>
        <fullName evidence="2">Uncharacterized protein</fullName>
    </submittedName>
</protein>
<name>A0A914YY05_9BILA</name>
<dbReference type="WBParaSite" id="PSU_v2.g2960.t1">
    <property type="protein sequence ID" value="PSU_v2.g2960.t1"/>
    <property type="gene ID" value="PSU_v2.g2960"/>
</dbReference>
<dbReference type="AlphaFoldDB" id="A0A914YY05"/>
<evidence type="ECO:0000313" key="1">
    <source>
        <dbReference type="Proteomes" id="UP000887577"/>
    </source>
</evidence>